<dbReference type="GO" id="GO:0005829">
    <property type="term" value="C:cytosol"/>
    <property type="evidence" value="ECO:0000318"/>
    <property type="project" value="GO_Central"/>
</dbReference>
<name>A0A7M7PJP3_STRPU</name>
<dbReference type="Proteomes" id="UP000007110">
    <property type="component" value="Unassembled WGS sequence"/>
</dbReference>
<dbReference type="RefSeq" id="XP_788025.2">
    <property type="nucleotide sequence ID" value="XM_782932.5"/>
</dbReference>
<organism evidence="8 9">
    <name type="scientific">Strongylocentrotus purpuratus</name>
    <name type="common">Purple sea urchin</name>
    <dbReference type="NCBI Taxonomy" id="7668"/>
    <lineage>
        <taxon>Eukaryota</taxon>
        <taxon>Metazoa</taxon>
        <taxon>Echinodermata</taxon>
        <taxon>Eleutherozoa</taxon>
        <taxon>Echinozoa</taxon>
        <taxon>Echinoidea</taxon>
        <taxon>Euechinoidea</taxon>
        <taxon>Echinacea</taxon>
        <taxon>Camarodonta</taxon>
        <taxon>Echinidea</taxon>
        <taxon>Strongylocentrotidae</taxon>
        <taxon>Strongylocentrotus</taxon>
    </lineage>
</organism>
<dbReference type="OrthoDB" id="2530521at2759"/>
<keyword evidence="3 4" id="KW-0413">Isomerase</keyword>
<comment type="catalytic activity">
    <reaction evidence="1 5">
        <text>[protein]-peptidylproline (omega=180) = [protein]-peptidylproline (omega=0)</text>
        <dbReference type="Rhea" id="RHEA:16237"/>
        <dbReference type="Rhea" id="RHEA-COMP:10747"/>
        <dbReference type="Rhea" id="RHEA-COMP:10748"/>
        <dbReference type="ChEBI" id="CHEBI:83833"/>
        <dbReference type="ChEBI" id="CHEBI:83834"/>
        <dbReference type="EC" id="5.2.1.8"/>
    </reaction>
</comment>
<reference evidence="9" key="1">
    <citation type="submission" date="2015-02" db="EMBL/GenBank/DDBJ databases">
        <title>Genome sequencing for Strongylocentrotus purpuratus.</title>
        <authorList>
            <person name="Murali S."/>
            <person name="Liu Y."/>
            <person name="Vee V."/>
            <person name="English A."/>
            <person name="Wang M."/>
            <person name="Skinner E."/>
            <person name="Han Y."/>
            <person name="Muzny D.M."/>
            <person name="Worley K.C."/>
            <person name="Gibbs R.A."/>
        </authorList>
    </citation>
    <scope>NUCLEOTIDE SEQUENCE</scope>
</reference>
<dbReference type="EnsemblMetazoa" id="XM_030997078">
    <property type="protein sequence ID" value="XP_030852938"/>
    <property type="gene ID" value="LOC115929030"/>
</dbReference>
<dbReference type="PROSITE" id="PS50198">
    <property type="entry name" value="PPIC_PPIASE_2"/>
    <property type="match status" value="1"/>
</dbReference>
<dbReference type="PANTHER" id="PTHR10657:SF4">
    <property type="entry name" value="PEPTIDYL-PROLYL CIS-TRANS ISOMERASE-RELATED"/>
    <property type="match status" value="1"/>
</dbReference>
<protein>
    <recommendedName>
        <fullName evidence="5">Peptidyl-prolyl cis-trans isomerase</fullName>
        <ecNumber evidence="5">5.2.1.8</ecNumber>
    </recommendedName>
</protein>
<keyword evidence="9" id="KW-1185">Reference proteome</keyword>
<dbReference type="InParanoid" id="A0A7M7PJP3"/>
<reference evidence="8" key="2">
    <citation type="submission" date="2021-01" db="UniProtKB">
        <authorList>
            <consortium name="EnsemblMetazoa"/>
        </authorList>
    </citation>
    <scope>IDENTIFICATION</scope>
</reference>
<evidence type="ECO:0000313" key="8">
    <source>
        <dbReference type="EnsemblMetazoa" id="XP_030852938"/>
    </source>
</evidence>
<dbReference type="Gene3D" id="3.10.50.40">
    <property type="match status" value="1"/>
</dbReference>
<evidence type="ECO:0000256" key="2">
    <source>
        <dbReference type="ARBA" id="ARBA00023110"/>
    </source>
</evidence>
<keyword evidence="2 4" id="KW-0697">Rotamase</keyword>
<evidence type="ECO:0000256" key="5">
    <source>
        <dbReference type="RuleBase" id="RU363014"/>
    </source>
</evidence>
<dbReference type="SMART" id="SM00456">
    <property type="entry name" value="WW"/>
    <property type="match status" value="1"/>
</dbReference>
<dbReference type="CDD" id="cd00201">
    <property type="entry name" value="WW"/>
    <property type="match status" value="1"/>
</dbReference>
<dbReference type="EC" id="5.2.1.8" evidence="5"/>
<dbReference type="SUPFAM" id="SSF51045">
    <property type="entry name" value="WW domain"/>
    <property type="match status" value="1"/>
</dbReference>
<dbReference type="GO" id="GO:0005634">
    <property type="term" value="C:nucleus"/>
    <property type="evidence" value="ECO:0000318"/>
    <property type="project" value="GO_Central"/>
</dbReference>
<dbReference type="FunFam" id="3.10.50.40:FF:000010">
    <property type="entry name" value="Peptidyl-prolyl cis-trans isomerase Pin1"/>
    <property type="match status" value="1"/>
</dbReference>
<dbReference type="Gene3D" id="2.20.70.10">
    <property type="match status" value="1"/>
</dbReference>
<dbReference type="Pfam" id="PF00397">
    <property type="entry name" value="WW"/>
    <property type="match status" value="1"/>
</dbReference>
<dbReference type="SUPFAM" id="SSF54534">
    <property type="entry name" value="FKBP-like"/>
    <property type="match status" value="1"/>
</dbReference>
<feature type="domain" description="PpiC" evidence="7">
    <location>
        <begin position="41"/>
        <end position="152"/>
    </location>
</feature>
<dbReference type="KEGG" id="spu:115929030"/>
<dbReference type="AlphaFoldDB" id="A0A7M7PJP3"/>
<dbReference type="KEGG" id="spu:583004"/>
<dbReference type="PANTHER" id="PTHR10657">
    <property type="entry name" value="PEPTIDYL-PROLYL CIS-TRANS ISOMERASE"/>
    <property type="match status" value="1"/>
</dbReference>
<dbReference type="PROSITE" id="PS50020">
    <property type="entry name" value="WW_DOMAIN_2"/>
    <property type="match status" value="1"/>
</dbReference>
<dbReference type="InterPro" id="IPR051370">
    <property type="entry name" value="PPIase_Pin1"/>
</dbReference>
<dbReference type="InterPro" id="IPR000297">
    <property type="entry name" value="PPIase_PpiC"/>
</dbReference>
<evidence type="ECO:0000256" key="1">
    <source>
        <dbReference type="ARBA" id="ARBA00000971"/>
    </source>
</evidence>
<sequence>MADDLPEGWEIRYSKTHNGQPYYYNMASKESRWDKPEGPPAGKVRCSHLLVKHRDSRRPASWKDDRITRTKDDALQILKGHRAKIVAGDVTLGDLASTESDCSSAHKKGDLGFFGRNQMQKPFEEASFKLEVGQMSDPVFTDSGIHIILRTA</sequence>
<dbReference type="InterPro" id="IPR001202">
    <property type="entry name" value="WW_dom"/>
</dbReference>
<dbReference type="RefSeq" id="XP_030852938.1">
    <property type="nucleotide sequence ID" value="XM_030997078.1"/>
</dbReference>
<dbReference type="GeneID" id="115929030"/>
<dbReference type="GO" id="GO:0060255">
    <property type="term" value="P:regulation of macromolecule metabolic process"/>
    <property type="evidence" value="ECO:0007669"/>
    <property type="project" value="UniProtKB-ARBA"/>
</dbReference>
<evidence type="ECO:0000259" key="6">
    <source>
        <dbReference type="PROSITE" id="PS50020"/>
    </source>
</evidence>
<dbReference type="InterPro" id="IPR036020">
    <property type="entry name" value="WW_dom_sf"/>
</dbReference>
<evidence type="ECO:0000259" key="7">
    <source>
        <dbReference type="PROSITE" id="PS50198"/>
    </source>
</evidence>
<evidence type="ECO:0000313" key="9">
    <source>
        <dbReference type="Proteomes" id="UP000007110"/>
    </source>
</evidence>
<dbReference type="GO" id="GO:0003755">
    <property type="term" value="F:peptidyl-prolyl cis-trans isomerase activity"/>
    <property type="evidence" value="ECO:0000318"/>
    <property type="project" value="GO_Central"/>
</dbReference>
<feature type="domain" description="WW" evidence="6">
    <location>
        <begin position="3"/>
        <end position="38"/>
    </location>
</feature>
<dbReference type="InterPro" id="IPR046357">
    <property type="entry name" value="PPIase_dom_sf"/>
</dbReference>
<dbReference type="Pfam" id="PF00639">
    <property type="entry name" value="Rotamase"/>
    <property type="match status" value="1"/>
</dbReference>
<proteinExistence type="predicted"/>
<evidence type="ECO:0000256" key="4">
    <source>
        <dbReference type="PROSITE-ProRule" id="PRU00278"/>
    </source>
</evidence>
<evidence type="ECO:0000256" key="3">
    <source>
        <dbReference type="ARBA" id="ARBA00023235"/>
    </source>
</evidence>
<dbReference type="GO" id="GO:0080090">
    <property type="term" value="P:regulation of primary metabolic process"/>
    <property type="evidence" value="ECO:0007669"/>
    <property type="project" value="UniProtKB-ARBA"/>
</dbReference>
<dbReference type="OMA" id="DEVQCLH"/>
<accession>A0A7M7PJP3</accession>
<dbReference type="GeneID" id="583004"/>